<dbReference type="Pfam" id="PF13975">
    <property type="entry name" value="gag-asp_proteas"/>
    <property type="match status" value="1"/>
</dbReference>
<keyword evidence="2" id="KW-0645">Protease</keyword>
<dbReference type="OrthoDB" id="7595324at2"/>
<dbReference type="Gene3D" id="2.40.70.10">
    <property type="entry name" value="Acid Proteases"/>
    <property type="match status" value="1"/>
</dbReference>
<gene>
    <name evidence="2" type="ORF">EI983_08130</name>
</gene>
<dbReference type="EC" id="3.4.23.-" evidence="2"/>
<dbReference type="InterPro" id="IPR011969">
    <property type="entry name" value="Clan_AA_Asp_peptidase_C"/>
</dbReference>
<name>A0A6I6IQT9_9RHOB</name>
<keyword evidence="2" id="KW-0378">Hydrolase</keyword>
<feature type="transmembrane region" description="Helical" evidence="1">
    <location>
        <begin position="6"/>
        <end position="25"/>
    </location>
</feature>
<dbReference type="InterPro" id="IPR034122">
    <property type="entry name" value="Retropepsin-like_bacterial"/>
</dbReference>
<dbReference type="SUPFAM" id="SSF50630">
    <property type="entry name" value="Acid proteases"/>
    <property type="match status" value="1"/>
</dbReference>
<dbReference type="InterPro" id="IPR001969">
    <property type="entry name" value="Aspartic_peptidase_AS"/>
</dbReference>
<proteinExistence type="predicted"/>
<evidence type="ECO:0000256" key="1">
    <source>
        <dbReference type="SAM" id="Phobius"/>
    </source>
</evidence>
<dbReference type="KEGG" id="rom:EI983_08130"/>
<keyword evidence="1" id="KW-1133">Transmembrane helix</keyword>
<sequence length="193" mass="20689">MSTSDTAQLLYLGILGGVIAFWFFVQNRQSLGKLTQQALIWVFIFIGAIAAVGLWEDIRNTVTPGQAVFAEAGRIELPRAPDGHYYLTAQVNGTPVTFVIDTGATNIVLSRDDAAAIGFDPGALQFIGRATTANGEVRTAPVRLDEVAVGPISDRGLRAFVNEGALDRSLLGMDYLQRFSSVEISGGTLILSR</sequence>
<organism evidence="2 3">
    <name type="scientific">Roseovarius faecimaris</name>
    <dbReference type="NCBI Taxonomy" id="2494550"/>
    <lineage>
        <taxon>Bacteria</taxon>
        <taxon>Pseudomonadati</taxon>
        <taxon>Pseudomonadota</taxon>
        <taxon>Alphaproteobacteria</taxon>
        <taxon>Rhodobacterales</taxon>
        <taxon>Roseobacteraceae</taxon>
        <taxon>Roseovarius</taxon>
    </lineage>
</organism>
<dbReference type="Proteomes" id="UP000428330">
    <property type="component" value="Chromosome"/>
</dbReference>
<dbReference type="CDD" id="cd05483">
    <property type="entry name" value="retropepsin_like_bacteria"/>
    <property type="match status" value="1"/>
</dbReference>
<dbReference type="InterPro" id="IPR021109">
    <property type="entry name" value="Peptidase_aspartic_dom_sf"/>
</dbReference>
<reference evidence="3" key="1">
    <citation type="submission" date="2018-12" db="EMBL/GenBank/DDBJ databases">
        <title>Complete genome sequence of Roseovarius sp. MME-070.</title>
        <authorList>
            <person name="Nam Y.-D."/>
            <person name="Kang J."/>
            <person name="Chung W.-H."/>
            <person name="Park Y.S."/>
        </authorList>
    </citation>
    <scope>NUCLEOTIDE SEQUENCE [LARGE SCALE GENOMIC DNA]</scope>
    <source>
        <strain evidence="3">MME-070</strain>
    </source>
</reference>
<keyword evidence="1" id="KW-0472">Membrane</keyword>
<dbReference type="NCBIfam" id="TIGR02281">
    <property type="entry name" value="clan_AA_DTGA"/>
    <property type="match status" value="1"/>
</dbReference>
<evidence type="ECO:0000313" key="2">
    <source>
        <dbReference type="EMBL" id="QGX98251.1"/>
    </source>
</evidence>
<dbReference type="AlphaFoldDB" id="A0A6I6IQT9"/>
<dbReference type="GO" id="GO:0006508">
    <property type="term" value="P:proteolysis"/>
    <property type="evidence" value="ECO:0007669"/>
    <property type="project" value="UniProtKB-KW"/>
</dbReference>
<dbReference type="PROSITE" id="PS00141">
    <property type="entry name" value="ASP_PROTEASE"/>
    <property type="match status" value="1"/>
</dbReference>
<feature type="transmembrane region" description="Helical" evidence="1">
    <location>
        <begin position="37"/>
        <end position="55"/>
    </location>
</feature>
<accession>A0A6I6IQT9</accession>
<keyword evidence="3" id="KW-1185">Reference proteome</keyword>
<keyword evidence="1" id="KW-0812">Transmembrane</keyword>
<protein>
    <submittedName>
        <fullName evidence="2">TIGR02281 family clan AA aspartic protease</fullName>
        <ecNumber evidence="2">3.4.23.-</ecNumber>
    </submittedName>
</protein>
<dbReference type="EMBL" id="CP034348">
    <property type="protein sequence ID" value="QGX98251.1"/>
    <property type="molecule type" value="Genomic_DNA"/>
</dbReference>
<evidence type="ECO:0000313" key="3">
    <source>
        <dbReference type="Proteomes" id="UP000428330"/>
    </source>
</evidence>
<dbReference type="RefSeq" id="WP_157706883.1">
    <property type="nucleotide sequence ID" value="NZ_CP034348.1"/>
</dbReference>
<dbReference type="GO" id="GO:0004190">
    <property type="term" value="F:aspartic-type endopeptidase activity"/>
    <property type="evidence" value="ECO:0007669"/>
    <property type="project" value="InterPro"/>
</dbReference>